<accession>A0A3B1DQH6</accession>
<dbReference type="EMBL" id="UOGL01000190">
    <property type="protein sequence ID" value="VAX38384.1"/>
    <property type="molecule type" value="Genomic_DNA"/>
</dbReference>
<name>A0A3B1DQH6_9ZZZZ</name>
<evidence type="ECO:0000313" key="1">
    <source>
        <dbReference type="EMBL" id="VAX38384.1"/>
    </source>
</evidence>
<dbReference type="AlphaFoldDB" id="A0A3B1DQH6"/>
<evidence type="ECO:0008006" key="2">
    <source>
        <dbReference type="Google" id="ProtNLM"/>
    </source>
</evidence>
<reference evidence="1" key="1">
    <citation type="submission" date="2018-06" db="EMBL/GenBank/DDBJ databases">
        <authorList>
            <person name="Zhirakovskaya E."/>
        </authorList>
    </citation>
    <scope>NUCLEOTIDE SEQUENCE</scope>
</reference>
<dbReference type="CDD" id="cd00241">
    <property type="entry name" value="DOMON_like"/>
    <property type="match status" value="1"/>
</dbReference>
<protein>
    <recommendedName>
        <fullName evidence="2">Carbohydrate-binding domain-containing protein</fullName>
    </recommendedName>
</protein>
<proteinExistence type="predicted"/>
<organism evidence="1">
    <name type="scientific">hydrothermal vent metagenome</name>
    <dbReference type="NCBI Taxonomy" id="652676"/>
    <lineage>
        <taxon>unclassified sequences</taxon>
        <taxon>metagenomes</taxon>
        <taxon>ecological metagenomes</taxon>
    </lineage>
</organism>
<gene>
    <name evidence="1" type="ORF">MNBD_PLANCTO02-989</name>
</gene>
<sequence length="219" mass="24826">MPVVPHQFLFRYSFPVIYNAKLPRRGKQVLGFSSELALPHLGELDEQPAFAEVKIGWNEKGVGIAVNVLGKKHPPQCDISSPDQTDCLQVWIDTRNTQSIHRASQYCHHFSLFPNRGGKEKASPVVLQRPIIHAREEAPLADVKKIKQSVTISTKGYLLETWFPATTLHGFDFEATSKIGFYYSLHDTELGNQFLTVNRDFPFTHDPSLWSTLDLLPEK</sequence>
<dbReference type="SUPFAM" id="SSF49344">
    <property type="entry name" value="CBD9-like"/>
    <property type="match status" value="1"/>
</dbReference>
<dbReference type="Gene3D" id="2.60.40.1190">
    <property type="match status" value="1"/>
</dbReference>